<dbReference type="RefSeq" id="WP_136461209.1">
    <property type="nucleotide sequence ID" value="NZ_SRKY01000001.1"/>
</dbReference>
<evidence type="ECO:0000313" key="2">
    <source>
        <dbReference type="EMBL" id="THH38316.1"/>
    </source>
</evidence>
<comment type="caution">
    <text evidence="2">The sequence shown here is derived from an EMBL/GenBank/DDBJ whole genome shotgun (WGS) entry which is preliminary data.</text>
</comment>
<evidence type="ECO:0000259" key="1">
    <source>
        <dbReference type="Pfam" id="PF09356"/>
    </source>
</evidence>
<dbReference type="Proteomes" id="UP000306602">
    <property type="component" value="Unassembled WGS sequence"/>
</dbReference>
<protein>
    <submittedName>
        <fullName evidence="2">DUF2163 domain-containing protein</fullName>
    </submittedName>
</protein>
<proteinExistence type="predicted"/>
<dbReference type="InterPro" id="IPR018964">
    <property type="entry name" value="Phage_phiJL001_Gp84_C"/>
</dbReference>
<dbReference type="AlphaFoldDB" id="A0A4S4NFF4"/>
<dbReference type="EMBL" id="SRKY01000001">
    <property type="protein sequence ID" value="THH38316.1"/>
    <property type="molecule type" value="Genomic_DNA"/>
</dbReference>
<dbReference type="Pfam" id="PF09931">
    <property type="entry name" value="Phage_phiJL001_Gp84_N"/>
    <property type="match status" value="1"/>
</dbReference>
<sequence length="295" mass="31753">MSGIPADLETHLKSGITTLCRAWAITRSDGVTFGFTDHDMPLNFEGIDFKADSGLTATALAQSTGLSVDNAEAVGALSDASISEADIEAGRFDGAQVLSWIVNWMDPSQKWLQFRGSIGEIRQGGGAFTAELRGLTDTLNQPIGRVYQKPCTAVLGDTACGVDLDQPGFSVDLLVEACSENRVFTWQSDIDFEAGWFSRGRVIMRSGAAEGLWGAVKGDSLSSGIRRIELWESIRAQVTPGDSVRLVAGCDKRWHTCRDKFANLLNFQGFPDIPGEDWLVAVPKSSGANTGGSRR</sequence>
<gene>
    <name evidence="2" type="ORF">E4Z66_01725</name>
</gene>
<evidence type="ECO:0000313" key="3">
    <source>
        <dbReference type="Proteomes" id="UP000306602"/>
    </source>
</evidence>
<dbReference type="InterPro" id="IPR011928">
    <property type="entry name" value="Phage_phiJL001_Gp84"/>
</dbReference>
<dbReference type="OrthoDB" id="1633386at2"/>
<keyword evidence="3" id="KW-1185">Reference proteome</keyword>
<name>A0A4S4NFF4_9RHOB</name>
<organism evidence="2 3">
    <name type="scientific">Aliishimia ponticola</name>
    <dbReference type="NCBI Taxonomy" id="2499833"/>
    <lineage>
        <taxon>Bacteria</taxon>
        <taxon>Pseudomonadati</taxon>
        <taxon>Pseudomonadota</taxon>
        <taxon>Alphaproteobacteria</taxon>
        <taxon>Rhodobacterales</taxon>
        <taxon>Paracoccaceae</taxon>
        <taxon>Aliishimia</taxon>
    </lineage>
</organism>
<dbReference type="NCBIfam" id="TIGR02218">
    <property type="entry name" value="phg_TIGR02218"/>
    <property type="match status" value="1"/>
</dbReference>
<dbReference type="Pfam" id="PF09356">
    <property type="entry name" value="Phage_BR0599"/>
    <property type="match status" value="1"/>
</dbReference>
<reference evidence="2 3" key="1">
    <citation type="submission" date="2019-04" db="EMBL/GenBank/DDBJ databases">
        <title>Shimia ponticola sp. nov., isolated from seawater.</title>
        <authorList>
            <person name="Kim Y.-O."/>
            <person name="Yoon J.-H."/>
        </authorList>
    </citation>
    <scope>NUCLEOTIDE SEQUENCE [LARGE SCALE GENOMIC DNA]</scope>
    <source>
        <strain evidence="2 3">MYP11</strain>
    </source>
</reference>
<accession>A0A4S4NFF4</accession>
<feature type="domain" description="Bacteriophage phiJL001 Gp84 C-terminal" evidence="1">
    <location>
        <begin position="195"/>
        <end position="277"/>
    </location>
</feature>